<dbReference type="EMBL" id="CP026604">
    <property type="protein sequence ID" value="AWB65870.1"/>
    <property type="molecule type" value="Genomic_DNA"/>
</dbReference>
<dbReference type="AlphaFoldDB" id="A0A2S0VP57"/>
<gene>
    <name evidence="5" type="ORF">C2869_05185</name>
</gene>
<dbReference type="GO" id="GO:0019698">
    <property type="term" value="P:D-galacturonate catabolic process"/>
    <property type="evidence" value="ECO:0007669"/>
    <property type="project" value="TreeGrafter"/>
</dbReference>
<reference evidence="5 6" key="1">
    <citation type="submission" date="2018-01" db="EMBL/GenBank/DDBJ databases">
        <title>Genome sequence of a Cantenovulum-like bacteria.</title>
        <authorList>
            <person name="Tan W.R."/>
            <person name="Lau N.-S."/>
            <person name="Go F."/>
            <person name="Amirul A.-A.A."/>
        </authorList>
    </citation>
    <scope>NUCLEOTIDE SEQUENCE [LARGE SCALE GENOMIC DNA]</scope>
    <source>
        <strain evidence="5 6">CCB-QB4</strain>
    </source>
</reference>
<name>A0A2S0VP57_9ALTE</name>
<sequence>MKQLNRQNFKSNQFPTKIMQFGSGNFLRAFIDWQIEHLNNEHGLNAGISIIRSTGSSSRPSLNSQDGLFTTLVRGINEQGETTEQVQLITCVNEEIVVKDEFAKYMALAESPELKIIVSNTTEAGIEFVESDKLADAPASAFPAKLTQWLYKRYQHFNGAKDAGLMIIPCELIDYNGEKLKEVVLQYCSHWQLESGFTAWIENANHFCSTLVDRIVTGFPHGEEAKLQQQLGYQDDFMVSAEYYYLLVIQGPAELADVLCLHDSSLNIQLVDDIYPYKQRKVAILNGAHSALVPLAYMAGLNAVGEAMADPLFENYVNQLVFNEIIPTLDLPKDELESFAGDVIKRFQNPFIHHLLISISLNSMTKVQTRLVPQLLKSIEKNGQVPSLMAHAIAGQILMYSGKRGEESIELSDSEKWLALFADAWQAYAVGEKSLQQLVADVLSAEWHWGQDLTQINGLHAAVSQALENIIEHGVRKTLTQVLEP</sequence>
<dbReference type="SUPFAM" id="SSF48179">
    <property type="entry name" value="6-phosphogluconate dehydrogenase C-terminal domain-like"/>
    <property type="match status" value="1"/>
</dbReference>
<dbReference type="GO" id="GO:0005829">
    <property type="term" value="C:cytosol"/>
    <property type="evidence" value="ECO:0007669"/>
    <property type="project" value="TreeGrafter"/>
</dbReference>
<dbReference type="Pfam" id="PF08125">
    <property type="entry name" value="Mannitol_dh_C"/>
    <property type="match status" value="1"/>
</dbReference>
<evidence type="ECO:0000313" key="6">
    <source>
        <dbReference type="Proteomes" id="UP000244441"/>
    </source>
</evidence>
<dbReference type="SUPFAM" id="SSF51735">
    <property type="entry name" value="NAD(P)-binding Rossmann-fold domains"/>
    <property type="match status" value="1"/>
</dbReference>
<evidence type="ECO:0000256" key="1">
    <source>
        <dbReference type="ARBA" id="ARBA00023002"/>
    </source>
</evidence>
<dbReference type="GO" id="GO:0019592">
    <property type="term" value="P:mannitol catabolic process"/>
    <property type="evidence" value="ECO:0007669"/>
    <property type="project" value="TreeGrafter"/>
</dbReference>
<dbReference type="InterPro" id="IPR008927">
    <property type="entry name" value="6-PGluconate_DH-like_C_sf"/>
</dbReference>
<proteinExistence type="predicted"/>
<evidence type="ECO:0000259" key="4">
    <source>
        <dbReference type="Pfam" id="PF08125"/>
    </source>
</evidence>
<dbReference type="Gene3D" id="3.40.50.720">
    <property type="entry name" value="NAD(P)-binding Rossmann-like Domain"/>
    <property type="match status" value="1"/>
</dbReference>
<protein>
    <submittedName>
        <fullName evidence="5">Tagaturonate reductase</fullName>
        <ecNumber evidence="5">1.1.1.58</ecNumber>
    </submittedName>
</protein>
<feature type="domain" description="Mannitol dehydrogenase C-terminal" evidence="4">
    <location>
        <begin position="273"/>
        <end position="470"/>
    </location>
</feature>
<dbReference type="PANTHER" id="PTHR30524">
    <property type="entry name" value="MANNITOL-1-PHOSPHATE 5-DEHYDROGENASE"/>
    <property type="match status" value="1"/>
</dbReference>
<organism evidence="5 6">
    <name type="scientific">Saccharobesus litoralis</name>
    <dbReference type="NCBI Taxonomy" id="2172099"/>
    <lineage>
        <taxon>Bacteria</taxon>
        <taxon>Pseudomonadati</taxon>
        <taxon>Pseudomonadota</taxon>
        <taxon>Gammaproteobacteria</taxon>
        <taxon>Alteromonadales</taxon>
        <taxon>Alteromonadaceae</taxon>
        <taxon>Saccharobesus</taxon>
    </lineage>
</organism>
<keyword evidence="2" id="KW-0520">NAD</keyword>
<dbReference type="GO" id="GO:0009026">
    <property type="term" value="F:tagaturonate reductase activity"/>
    <property type="evidence" value="ECO:0007669"/>
    <property type="project" value="UniProtKB-EC"/>
</dbReference>
<dbReference type="InterPro" id="IPR036291">
    <property type="entry name" value="NAD(P)-bd_dom_sf"/>
</dbReference>
<dbReference type="PANTHER" id="PTHR30524:SF0">
    <property type="entry name" value="ALTRONATE OXIDOREDUCTASE-RELATED"/>
    <property type="match status" value="1"/>
</dbReference>
<evidence type="ECO:0000313" key="5">
    <source>
        <dbReference type="EMBL" id="AWB65870.1"/>
    </source>
</evidence>
<dbReference type="Gene3D" id="1.10.1040.10">
    <property type="entry name" value="N-(1-d-carboxylethyl)-l-norvaline Dehydrogenase, domain 2"/>
    <property type="match status" value="1"/>
</dbReference>
<dbReference type="KEGG" id="cate:C2869_05185"/>
<dbReference type="GO" id="GO:0008926">
    <property type="term" value="F:mannitol-1-phosphate 5-dehydrogenase activity"/>
    <property type="evidence" value="ECO:0007669"/>
    <property type="project" value="TreeGrafter"/>
</dbReference>
<feature type="domain" description="Mannitol dehydrogenase N-terminal" evidence="3">
    <location>
        <begin position="17"/>
        <end position="252"/>
    </location>
</feature>
<accession>A0A2S0VP57</accession>
<dbReference type="RefSeq" id="WP_108601943.1">
    <property type="nucleotide sequence ID" value="NZ_CP026604.1"/>
</dbReference>
<keyword evidence="6" id="KW-1185">Reference proteome</keyword>
<dbReference type="InterPro" id="IPR013131">
    <property type="entry name" value="Mannitol_DH_N"/>
</dbReference>
<evidence type="ECO:0000259" key="3">
    <source>
        <dbReference type="Pfam" id="PF01232"/>
    </source>
</evidence>
<dbReference type="InterPro" id="IPR013328">
    <property type="entry name" value="6PGD_dom2"/>
</dbReference>
<dbReference type="OrthoDB" id="9768714at2"/>
<dbReference type="InterPro" id="IPR013118">
    <property type="entry name" value="Mannitol_DH_C"/>
</dbReference>
<dbReference type="Pfam" id="PF01232">
    <property type="entry name" value="Mannitol_dh"/>
    <property type="match status" value="1"/>
</dbReference>
<dbReference type="Proteomes" id="UP000244441">
    <property type="component" value="Chromosome"/>
</dbReference>
<dbReference type="NCBIfam" id="NF002969">
    <property type="entry name" value="PRK03643.1"/>
    <property type="match status" value="1"/>
</dbReference>
<dbReference type="EC" id="1.1.1.58" evidence="5"/>
<evidence type="ECO:0000256" key="2">
    <source>
        <dbReference type="ARBA" id="ARBA00023027"/>
    </source>
</evidence>
<keyword evidence="1 5" id="KW-0560">Oxidoreductase</keyword>